<dbReference type="OrthoDB" id="15544at2"/>
<dbReference type="RefSeq" id="WP_089159896.1">
    <property type="nucleotide sequence ID" value="NZ_MTHB01000042.1"/>
</dbReference>
<feature type="region of interest" description="Disordered" evidence="1">
    <location>
        <begin position="133"/>
        <end position="195"/>
    </location>
</feature>
<comment type="caution">
    <text evidence="3">The sequence shown here is derived from an EMBL/GenBank/DDBJ whole genome shotgun (WGS) entry which is preliminary data.</text>
</comment>
<sequence length="445" mass="45714">MAIEFFEKKKQEWLDMDPKFRYLLIGVASVGTVFILYQRAIHQNPAPAASAATFAQPVATQSASPSGLLPAPATFGGNVSGVLPNSPRNQGLEDLSTQIDALRKDLASLKNQPPGGNAPGNTMGNVRVVTRPPNAAVPQGASDAMNGAGNGLGKDLPAAVSFDQPGTSTTTASAAGHDSSSVAADPPPAPIAPARPMMVADPVVSDPADDPNKRPDLVLPIYTGIEAVMLSGVNARPSGSSGGAVGSVTSALDVGAPFVSRIKGVAIMPNSWKASDLENCFIGGSATAVLSAERAYAIADHISCIFKNGDVYEAPVKAYALDVDGTLGLAGKVVNKQGAMLMQAALTGMAAGLGSALAPTAVSSYNTNASNGSQQSFQVPNPAYLAGTAVGQGINHAATELSQFYLNFAKETFPVVEVTAGTRVTWILKEDIALKKRTSKKEVDQ</sequence>
<dbReference type="CDD" id="cd16430">
    <property type="entry name" value="TraB"/>
    <property type="match status" value="1"/>
</dbReference>
<name>A0A226X764_CABSO</name>
<feature type="transmembrane region" description="Helical" evidence="2">
    <location>
        <begin position="20"/>
        <end position="37"/>
    </location>
</feature>
<keyword evidence="2" id="KW-0812">Transmembrane</keyword>
<keyword evidence="2" id="KW-0472">Membrane</keyword>
<evidence type="ECO:0000256" key="1">
    <source>
        <dbReference type="SAM" id="MobiDB-lite"/>
    </source>
</evidence>
<organism evidence="3 4">
    <name type="scientific">Caballeronia sordidicola</name>
    <name type="common">Burkholderia sordidicola</name>
    <dbReference type="NCBI Taxonomy" id="196367"/>
    <lineage>
        <taxon>Bacteria</taxon>
        <taxon>Pseudomonadati</taxon>
        <taxon>Pseudomonadota</taxon>
        <taxon>Betaproteobacteria</taxon>
        <taxon>Burkholderiales</taxon>
        <taxon>Burkholderiaceae</taxon>
        <taxon>Caballeronia</taxon>
    </lineage>
</organism>
<dbReference type="AlphaFoldDB" id="A0A226X764"/>
<accession>A0A226X764</accession>
<dbReference type="Pfam" id="PF03743">
    <property type="entry name" value="TrbI"/>
    <property type="match status" value="1"/>
</dbReference>
<feature type="region of interest" description="Disordered" evidence="1">
    <location>
        <begin position="109"/>
        <end position="128"/>
    </location>
</feature>
<feature type="compositionally biased region" description="Low complexity" evidence="1">
    <location>
        <begin position="167"/>
        <end position="184"/>
    </location>
</feature>
<dbReference type="InterPro" id="IPR005498">
    <property type="entry name" value="T4SS_VirB10/TraB/TrbI"/>
</dbReference>
<evidence type="ECO:0000313" key="4">
    <source>
        <dbReference type="Proteomes" id="UP000214720"/>
    </source>
</evidence>
<dbReference type="Proteomes" id="UP000214720">
    <property type="component" value="Unassembled WGS sequence"/>
</dbReference>
<gene>
    <name evidence="3" type="ORF">BSU04_07250</name>
</gene>
<evidence type="ECO:0000256" key="2">
    <source>
        <dbReference type="SAM" id="Phobius"/>
    </source>
</evidence>
<evidence type="ECO:0000313" key="3">
    <source>
        <dbReference type="EMBL" id="OXC79306.1"/>
    </source>
</evidence>
<keyword evidence="2" id="KW-1133">Transmembrane helix</keyword>
<reference evidence="4" key="1">
    <citation type="submission" date="2017-01" db="EMBL/GenBank/DDBJ databases">
        <title>Genome Analysis of Deinococcus marmoris KOPRI26562.</title>
        <authorList>
            <person name="Kim J.H."/>
            <person name="Oh H.-M."/>
        </authorList>
    </citation>
    <scope>NUCLEOTIDE SEQUENCE [LARGE SCALE GENOMIC DNA]</scope>
    <source>
        <strain evidence="4">PAMC 26633</strain>
    </source>
</reference>
<dbReference type="EMBL" id="MTHB01000042">
    <property type="protein sequence ID" value="OXC79306.1"/>
    <property type="molecule type" value="Genomic_DNA"/>
</dbReference>
<proteinExistence type="predicted"/>
<protein>
    <submittedName>
        <fullName evidence="3">IncF plasmid conjugative transfer pilus assembly protein TraB</fullName>
    </submittedName>
</protein>